<reference evidence="3" key="2">
    <citation type="submission" date="2017-02" db="UniProtKB">
        <authorList>
            <consortium name="WormBaseParasite"/>
        </authorList>
    </citation>
    <scope>IDENTIFICATION</scope>
</reference>
<evidence type="ECO:0000256" key="1">
    <source>
        <dbReference type="SAM" id="MobiDB-lite"/>
    </source>
</evidence>
<name>A0A0K0CTQ3_ANGCA</name>
<dbReference type="WBParaSite" id="ACAC_0000049501-mRNA-1">
    <property type="protein sequence ID" value="ACAC_0000049501-mRNA-1"/>
    <property type="gene ID" value="ACAC_0000049501"/>
</dbReference>
<evidence type="ECO:0000313" key="2">
    <source>
        <dbReference type="Proteomes" id="UP000035642"/>
    </source>
</evidence>
<proteinExistence type="predicted"/>
<protein>
    <submittedName>
        <fullName evidence="3">Exostosin domain-containing protein</fullName>
    </submittedName>
</protein>
<feature type="region of interest" description="Disordered" evidence="1">
    <location>
        <begin position="172"/>
        <end position="209"/>
    </location>
</feature>
<keyword evidence="2" id="KW-1185">Reference proteome</keyword>
<accession>A0A0K0CTQ3</accession>
<dbReference type="AlphaFoldDB" id="A0A0K0CTQ3"/>
<dbReference type="Proteomes" id="UP000035642">
    <property type="component" value="Unassembled WGS sequence"/>
</dbReference>
<sequence length="367" mass="41592">MPVSEGDVISGKLLRLLKRCVTSLFFLLAVFVFLCNLDGDLDANSNKYMKRNVSTFIRSSGSRIVDKVKLGHAEESDFLPDGEVHLEPQRKFKSLQLVGDEVDDMPKKTVGSQQCFRVFHQDSSQQCARLNPDHVVQTGPSSQIETVPGTNAVHYTVQNTSLTYEMEANHPTQHEVGPSTSFRRSLDQGGGAHHVPVLQSSSKSQPRRPILRDLGYDSLAFPVQEYVGCEWNGIGHKGYGNFTEAPGERSDGRFADDWQEQSTLRPLRTIQRSYFPPNLLPTEKMKYLLVNYKNACARYFPFANKALLESDTRYRPVEPVASDLFRFHSRGAHIHGFFRTVIDSRDPPHPGWFCSAFFILKCWNQYV</sequence>
<evidence type="ECO:0000313" key="3">
    <source>
        <dbReference type="WBParaSite" id="ACAC_0000049501-mRNA-1"/>
    </source>
</evidence>
<reference evidence="2" key="1">
    <citation type="submission" date="2012-09" db="EMBL/GenBank/DDBJ databases">
        <authorList>
            <person name="Martin A.A."/>
        </authorList>
    </citation>
    <scope>NUCLEOTIDE SEQUENCE</scope>
</reference>
<organism evidence="2 3">
    <name type="scientific">Angiostrongylus cantonensis</name>
    <name type="common">Rat lungworm</name>
    <dbReference type="NCBI Taxonomy" id="6313"/>
    <lineage>
        <taxon>Eukaryota</taxon>
        <taxon>Metazoa</taxon>
        <taxon>Ecdysozoa</taxon>
        <taxon>Nematoda</taxon>
        <taxon>Chromadorea</taxon>
        <taxon>Rhabditida</taxon>
        <taxon>Rhabditina</taxon>
        <taxon>Rhabditomorpha</taxon>
        <taxon>Strongyloidea</taxon>
        <taxon>Metastrongylidae</taxon>
        <taxon>Angiostrongylus</taxon>
    </lineage>
</organism>